<dbReference type="Pfam" id="PF16178">
    <property type="entry name" value="Anoct_dimer"/>
    <property type="match status" value="1"/>
</dbReference>
<gene>
    <name evidence="3" type="ORF">RIMI_LOCUS22817649</name>
</gene>
<feature type="non-terminal residue" evidence="3">
    <location>
        <position position="1"/>
    </location>
</feature>
<feature type="region of interest" description="Disordered" evidence="1">
    <location>
        <begin position="9"/>
        <end position="37"/>
    </location>
</feature>
<evidence type="ECO:0000313" key="3">
    <source>
        <dbReference type="EMBL" id="CAJ0968128.1"/>
    </source>
</evidence>
<keyword evidence="4" id="KW-1185">Reference proteome</keyword>
<feature type="compositionally biased region" description="Basic residues" evidence="1">
    <location>
        <begin position="23"/>
        <end position="34"/>
    </location>
</feature>
<dbReference type="Proteomes" id="UP001176940">
    <property type="component" value="Unassembled WGS sequence"/>
</dbReference>
<organism evidence="3 4">
    <name type="scientific">Ranitomeya imitator</name>
    <name type="common">mimic poison frog</name>
    <dbReference type="NCBI Taxonomy" id="111125"/>
    <lineage>
        <taxon>Eukaryota</taxon>
        <taxon>Metazoa</taxon>
        <taxon>Chordata</taxon>
        <taxon>Craniata</taxon>
        <taxon>Vertebrata</taxon>
        <taxon>Euteleostomi</taxon>
        <taxon>Amphibia</taxon>
        <taxon>Batrachia</taxon>
        <taxon>Anura</taxon>
        <taxon>Neobatrachia</taxon>
        <taxon>Hyloidea</taxon>
        <taxon>Dendrobatidae</taxon>
        <taxon>Dendrobatinae</taxon>
        <taxon>Ranitomeya</taxon>
    </lineage>
</organism>
<proteinExistence type="predicted"/>
<evidence type="ECO:0000313" key="4">
    <source>
        <dbReference type="Proteomes" id="UP001176940"/>
    </source>
</evidence>
<evidence type="ECO:0000259" key="2">
    <source>
        <dbReference type="Pfam" id="PF16178"/>
    </source>
</evidence>
<evidence type="ECO:0000256" key="1">
    <source>
        <dbReference type="SAM" id="MobiDB-lite"/>
    </source>
</evidence>
<dbReference type="EMBL" id="CAUEEQ010078949">
    <property type="protein sequence ID" value="CAJ0968128.1"/>
    <property type="molecule type" value="Genomic_DNA"/>
</dbReference>
<feature type="domain" description="Anoctamin dimerisation" evidence="2">
    <location>
        <begin position="1"/>
        <end position="143"/>
    </location>
</feature>
<accession>A0ABN9MMZ0</accession>
<name>A0ABN9MMZ0_9NEOB</name>
<protein>
    <recommendedName>
        <fullName evidence="2">Anoctamin dimerisation domain-containing protein</fullName>
    </recommendedName>
</protein>
<dbReference type="InterPro" id="IPR032394">
    <property type="entry name" value="Anoct_dimer"/>
</dbReference>
<reference evidence="3" key="1">
    <citation type="submission" date="2023-07" db="EMBL/GenBank/DDBJ databases">
        <authorList>
            <person name="Stuckert A."/>
        </authorList>
    </citation>
    <scope>NUCLEOTIDE SEQUENCE</scope>
</reference>
<comment type="caution">
    <text evidence="3">The sequence shown here is derived from an EMBL/GenBank/DDBJ whole genome shotgun (WGS) entry which is preliminary data.</text>
</comment>
<sequence length="159" mass="18767">FVLVWEEKLSSKKHKTEKSSKRPEHRGHGGRARGKATYENHRRRFHRNLLKAGLLCEKEQTLSERRSLHYLKLSAPWDVLVYYAEELCMRAPLQAQPNPDNNTSDRFLQRLHLPNPMYQHVPNKPLDYYTCTFRKSKLQRFLAASVRPRTSLTLREVGL</sequence>